<proteinExistence type="predicted"/>
<organism evidence="4 5">
    <name type="scientific">Comamonas terrigena</name>
    <dbReference type="NCBI Taxonomy" id="32013"/>
    <lineage>
        <taxon>Bacteria</taxon>
        <taxon>Pseudomonadati</taxon>
        <taxon>Pseudomonadota</taxon>
        <taxon>Betaproteobacteria</taxon>
        <taxon>Burkholderiales</taxon>
        <taxon>Comamonadaceae</taxon>
        <taxon>Comamonas</taxon>
    </lineage>
</organism>
<evidence type="ECO:0000259" key="3">
    <source>
        <dbReference type="Pfam" id="PF08281"/>
    </source>
</evidence>
<dbReference type="RefSeq" id="WP_066539680.1">
    <property type="nucleotide sequence ID" value="NZ_PDEA01000001.1"/>
</dbReference>
<dbReference type="PANTHER" id="PTHR30273">
    <property type="entry name" value="PERIPLASMIC SIGNAL SENSOR AND SIGMA FACTOR ACTIVATOR FECR-RELATED"/>
    <property type="match status" value="1"/>
</dbReference>
<dbReference type="EMBL" id="PDEA01000001">
    <property type="protein sequence ID" value="PEH88466.1"/>
    <property type="molecule type" value="Genomic_DNA"/>
</dbReference>
<dbReference type="Gene3D" id="1.10.1740.10">
    <property type="match status" value="1"/>
</dbReference>
<dbReference type="Proteomes" id="UP000220246">
    <property type="component" value="Unassembled WGS sequence"/>
</dbReference>
<reference evidence="5" key="1">
    <citation type="submission" date="2017-09" db="EMBL/GenBank/DDBJ databases">
        <title>FDA dAtabase for Regulatory Grade micrObial Sequences (FDA-ARGOS): Supporting development and validation of Infectious Disease Dx tests.</title>
        <authorList>
            <person name="Minogue T."/>
            <person name="Wolcott M."/>
            <person name="Wasieloski L."/>
            <person name="Aguilar W."/>
            <person name="Moore D."/>
            <person name="Tallon L."/>
            <person name="Sadzewicz L."/>
            <person name="Ott S."/>
            <person name="Zhao X."/>
            <person name="Nagaraj S."/>
            <person name="Vavikolanu K."/>
            <person name="Aluvathingal J."/>
            <person name="Nadendla S."/>
            <person name="Sichtig H."/>
        </authorList>
    </citation>
    <scope>NUCLEOTIDE SEQUENCE [LARGE SCALE GENOMIC DNA]</scope>
    <source>
        <strain evidence="5">FDAARGOS_394</strain>
    </source>
</reference>
<dbReference type="InterPro" id="IPR013325">
    <property type="entry name" value="RNA_pol_sigma_r2"/>
</dbReference>
<evidence type="ECO:0000259" key="2">
    <source>
        <dbReference type="Pfam" id="PF04773"/>
    </source>
</evidence>
<comment type="caution">
    <text evidence="4">The sequence shown here is derived from an EMBL/GenBank/DDBJ whole genome shotgun (WGS) entry which is preliminary data.</text>
</comment>
<dbReference type="GO" id="GO:0006352">
    <property type="term" value="P:DNA-templated transcription initiation"/>
    <property type="evidence" value="ECO:0007669"/>
    <property type="project" value="InterPro"/>
</dbReference>
<dbReference type="Pfam" id="PF04542">
    <property type="entry name" value="Sigma70_r2"/>
    <property type="match status" value="1"/>
</dbReference>
<dbReference type="InterPro" id="IPR014284">
    <property type="entry name" value="RNA_pol_sigma-70_dom"/>
</dbReference>
<dbReference type="Gene3D" id="2.60.120.1440">
    <property type="match status" value="1"/>
</dbReference>
<dbReference type="InterPro" id="IPR013324">
    <property type="entry name" value="RNA_pol_sigma_r3/r4-like"/>
</dbReference>
<dbReference type="NCBIfam" id="TIGR02937">
    <property type="entry name" value="sigma70-ECF"/>
    <property type="match status" value="1"/>
</dbReference>
<dbReference type="GO" id="GO:0016989">
    <property type="term" value="F:sigma factor antagonist activity"/>
    <property type="evidence" value="ECO:0007669"/>
    <property type="project" value="TreeGrafter"/>
</dbReference>
<feature type="domain" description="RNA polymerase sigma-70 region 2" evidence="1">
    <location>
        <begin position="13"/>
        <end position="79"/>
    </location>
</feature>
<dbReference type="InterPro" id="IPR006860">
    <property type="entry name" value="FecR"/>
</dbReference>
<dbReference type="InterPro" id="IPR013249">
    <property type="entry name" value="RNA_pol_sigma70_r4_t2"/>
</dbReference>
<dbReference type="InterPro" id="IPR036388">
    <property type="entry name" value="WH-like_DNA-bd_sf"/>
</dbReference>
<dbReference type="AlphaFoldDB" id="A0A2A7UTE5"/>
<evidence type="ECO:0000259" key="1">
    <source>
        <dbReference type="Pfam" id="PF04542"/>
    </source>
</evidence>
<dbReference type="SUPFAM" id="SSF88946">
    <property type="entry name" value="Sigma2 domain of RNA polymerase sigma factors"/>
    <property type="match status" value="1"/>
</dbReference>
<protein>
    <submittedName>
        <fullName evidence="4">Iron dicitrate transport regulator FecR</fullName>
    </submittedName>
</protein>
<dbReference type="PANTHER" id="PTHR30273:SF2">
    <property type="entry name" value="PROTEIN FECR"/>
    <property type="match status" value="1"/>
</dbReference>
<dbReference type="Pfam" id="PF08281">
    <property type="entry name" value="Sigma70_r4_2"/>
    <property type="match status" value="1"/>
</dbReference>
<dbReference type="GO" id="GO:0003677">
    <property type="term" value="F:DNA binding"/>
    <property type="evidence" value="ECO:0007669"/>
    <property type="project" value="InterPro"/>
</dbReference>
<gene>
    <name evidence="4" type="ORF">CRM82_07490</name>
</gene>
<evidence type="ECO:0000313" key="4">
    <source>
        <dbReference type="EMBL" id="PEH88466.1"/>
    </source>
</evidence>
<feature type="domain" description="RNA polymerase sigma factor 70 region 4 type 2" evidence="3">
    <location>
        <begin position="110"/>
        <end position="159"/>
    </location>
</feature>
<dbReference type="Gene3D" id="1.10.10.10">
    <property type="entry name" value="Winged helix-like DNA-binding domain superfamily/Winged helix DNA-binding domain"/>
    <property type="match status" value="1"/>
</dbReference>
<dbReference type="InterPro" id="IPR007627">
    <property type="entry name" value="RNA_pol_sigma70_r2"/>
</dbReference>
<dbReference type="OrthoDB" id="1100567at2"/>
<dbReference type="STRING" id="1219032.GCA_001515545_03104"/>
<accession>A0A2A7UTE5</accession>
<dbReference type="InterPro" id="IPR012373">
    <property type="entry name" value="Ferrdict_sens_TM"/>
</dbReference>
<evidence type="ECO:0000313" key="5">
    <source>
        <dbReference type="Proteomes" id="UP000220246"/>
    </source>
</evidence>
<sequence length="426" mass="47390">MSSSPLLHSALDNYRSLVRFVARRMSDRQEAHDLVHDAWVRAAESQPTLSQELHTPSSRAYLYAVAENLVIDHYRRRKRQQDALQGVALWQPAQTDDVKDTHSLRQAIAAVDHALADLPPRCRAIFLADRLDGTPQTDIAAQHGTSVKTVEREVQRAMDAIEQALHRWRGDPAPAARKGRRRTLGALLSLAGIGVGGSSAWLAWRQWVPSWQLTLSAAQHQPLLQALPDGSSLTLDAQSLADVAFYAHQRHVQLHRGTAFFNVQRDAQRAFIVDAGNARITVLGTRFEVALEDAHTVRVTVEQGHVQVAQRDGAAERQAVELHDGETLRWTAGHAPQRSQPGGEVATWRNGWLELDNLPLEAAIQRISRYCAQPVRVEPSAAQLRVFGRVQISHAADWVQLLPAMLPVQLRAEQARGQAWIVITRS</sequence>
<feature type="domain" description="FecR protein" evidence="2">
    <location>
        <begin position="226"/>
        <end position="307"/>
    </location>
</feature>
<dbReference type="GeneID" id="80800438"/>
<dbReference type="SUPFAM" id="SSF88659">
    <property type="entry name" value="Sigma3 and sigma4 domains of RNA polymerase sigma factors"/>
    <property type="match status" value="1"/>
</dbReference>
<keyword evidence="5" id="KW-1185">Reference proteome</keyword>
<dbReference type="GO" id="GO:0016987">
    <property type="term" value="F:sigma factor activity"/>
    <property type="evidence" value="ECO:0007669"/>
    <property type="project" value="InterPro"/>
</dbReference>
<name>A0A2A7UTE5_COMTR</name>
<dbReference type="Pfam" id="PF04773">
    <property type="entry name" value="FecR"/>
    <property type="match status" value="1"/>
</dbReference>